<evidence type="ECO:0000256" key="2">
    <source>
        <dbReference type="ARBA" id="ARBA00007690"/>
    </source>
</evidence>
<feature type="compositionally biased region" description="Basic and acidic residues" evidence="4">
    <location>
        <begin position="32"/>
        <end position="41"/>
    </location>
</feature>
<comment type="caution">
    <text evidence="7">The sequence shown here is derived from an EMBL/GenBank/DDBJ whole genome shotgun (WGS) entry which is preliminary data.</text>
</comment>
<keyword evidence="8" id="KW-1185">Reference proteome</keyword>
<evidence type="ECO:0000256" key="4">
    <source>
        <dbReference type="SAM" id="MobiDB-lite"/>
    </source>
</evidence>
<feature type="domain" description="RRP12 N-terminal HEAT" evidence="6">
    <location>
        <begin position="109"/>
        <end position="350"/>
    </location>
</feature>
<dbReference type="InterPro" id="IPR052087">
    <property type="entry name" value="RRP12"/>
</dbReference>
<sequence length="1170" mass="130694">MVSKGKGRIVVKRNIGKGKRWKKGQSSSSNPEAKRFREAAKSRFFQHSSGSGSSGLTVDALKKHDDFQADKDGDVSVCDSDKQSTKTGTVNTWATNWTECTNTTFSRVHRYWSSNSAVHREILAVLAAVTEVIKTQGGTESETEYFAALMTSLETSNTEESLAAIVYLIGLVIKRVPTAVLRSHFSEVAKRFLDIMSTHESGSTSLLKSVLLCLGNLLRVQEHAVWNSTSTQHVYKGLLTFITHKKPKVRKAAHQGICIVLKGSLFMIQGDPPPHHPAASITAKYCIHIIEQSGGEAIDTLHVVSLLKDVLSVFPQNYVKSCCETILRLMTLSNVMVTAGCMQALNGLFVAKPKASSLPAELNAQIITALYDYQPSENDLQPMHAWLTVMESAHVNLIRLDEKLAVSHLPRMISSAMTCLLSERTDVSEKGAKTIKALLQQCLAPAADHMTKLVLSASEGSSTPVHKIVRVAESGLSYQFHASWRLVLQIFSTLYEVLGKQCPSLFTKSLKSIADLRDSVKFPYKAELDHAVGVAVKKMGPRHVLEALPLKITGEGDDLDFPRSWLLPVLHDNIMDTELDFFISYFLPLAARLRQLTVQYSQEQNIVAAKTYETLQLQIWSLLPGFCTRPVDLAKSFKGIAKVLGTAINERPDLRMDVMASLRKLIAHSLENDEAKMELARFAKNFLPIFFNLYTTDPEKEKDPTRLAVLETTKCYLQIADKELISTFCDNCLKKLNEDSLTPFKRYALYDVAAALLPGIESDKITALYKVAAANLKSDDKKLQKKSYRILEEICSGKCQECRDFVKSHLKALQKLMSSSLAASSPSSKAPRLRCLINIFKHLENREQEFLVAVIPEAILCTKEVAERARASAYTLLVEMGNTVMRWSADKTPEESLDEFFMLVMAGFAGSPQMISATLLALTRVLYQFKDKLSNSLLASIVDSVCLLLKAKPREVVKSALAFLKVLLSAYPETILSSHLQQLVASIVSMKEDCRHHFRFKAKEIYAKLIRKFGYEIIYGMVPEGLRKVLANIKKTQERSKRKKKEAENDVSEEDENENKLKTQPESIDDLLRDTDSDLEDEDQDRKSKQKDKRKMIKETKIGEKKGNAWLQEGGIEDIVDFMDTSAARKVLATKPVKSKVKPRSAEPEFKMAPDGRFIITEVSDDEEGE</sequence>
<dbReference type="EMBL" id="JBJQND010000010">
    <property type="protein sequence ID" value="KAL3864637.1"/>
    <property type="molecule type" value="Genomic_DNA"/>
</dbReference>
<evidence type="ECO:0000313" key="7">
    <source>
        <dbReference type="EMBL" id="KAL3864637.1"/>
    </source>
</evidence>
<evidence type="ECO:0000313" key="8">
    <source>
        <dbReference type="Proteomes" id="UP001634394"/>
    </source>
</evidence>
<dbReference type="GO" id="GO:0005634">
    <property type="term" value="C:nucleus"/>
    <property type="evidence" value="ECO:0007669"/>
    <property type="project" value="UniProtKB-SubCell"/>
</dbReference>
<dbReference type="Pfam" id="PF25772">
    <property type="entry name" value="HEAT_RRP12_N"/>
    <property type="match status" value="1"/>
</dbReference>
<dbReference type="InterPro" id="IPR012978">
    <property type="entry name" value="HEAT_RRP12"/>
</dbReference>
<evidence type="ECO:0000259" key="6">
    <source>
        <dbReference type="Pfam" id="PF25772"/>
    </source>
</evidence>
<dbReference type="InterPro" id="IPR011989">
    <property type="entry name" value="ARM-like"/>
</dbReference>
<dbReference type="SUPFAM" id="SSF48371">
    <property type="entry name" value="ARM repeat"/>
    <property type="match status" value="1"/>
</dbReference>
<name>A0ABD3VVX6_SINWO</name>
<dbReference type="PANTHER" id="PTHR48287">
    <property type="entry name" value="ARM REPEAT SUPERFAMILY PROTEIN"/>
    <property type="match status" value="1"/>
</dbReference>
<dbReference type="Pfam" id="PF08161">
    <property type="entry name" value="RRP12_HEAT"/>
    <property type="match status" value="1"/>
</dbReference>
<evidence type="ECO:0000256" key="3">
    <source>
        <dbReference type="ARBA" id="ARBA00023242"/>
    </source>
</evidence>
<proteinExistence type="inferred from homology"/>
<feature type="non-terminal residue" evidence="7">
    <location>
        <position position="1170"/>
    </location>
</feature>
<feature type="region of interest" description="Disordered" evidence="4">
    <location>
        <begin position="1037"/>
        <end position="1100"/>
    </location>
</feature>
<dbReference type="AlphaFoldDB" id="A0ABD3VVX6"/>
<reference evidence="7 8" key="1">
    <citation type="submission" date="2024-11" db="EMBL/GenBank/DDBJ databases">
        <title>Chromosome-level genome assembly of the freshwater bivalve Anodonta woodiana.</title>
        <authorList>
            <person name="Chen X."/>
        </authorList>
    </citation>
    <scope>NUCLEOTIDE SEQUENCE [LARGE SCALE GENOMIC DNA]</scope>
    <source>
        <strain evidence="7">MN2024</strain>
        <tissue evidence="7">Gills</tissue>
    </source>
</reference>
<evidence type="ECO:0008006" key="9">
    <source>
        <dbReference type="Google" id="ProtNLM"/>
    </source>
</evidence>
<dbReference type="InterPro" id="IPR016024">
    <property type="entry name" value="ARM-type_fold"/>
</dbReference>
<comment type="similarity">
    <text evidence="2">Belongs to the RRP12 family.</text>
</comment>
<accession>A0ABD3VVX6</accession>
<keyword evidence="3" id="KW-0539">Nucleus</keyword>
<organism evidence="7 8">
    <name type="scientific">Sinanodonta woodiana</name>
    <name type="common">Chinese pond mussel</name>
    <name type="synonym">Anodonta woodiana</name>
    <dbReference type="NCBI Taxonomy" id="1069815"/>
    <lineage>
        <taxon>Eukaryota</taxon>
        <taxon>Metazoa</taxon>
        <taxon>Spiralia</taxon>
        <taxon>Lophotrochozoa</taxon>
        <taxon>Mollusca</taxon>
        <taxon>Bivalvia</taxon>
        <taxon>Autobranchia</taxon>
        <taxon>Heteroconchia</taxon>
        <taxon>Palaeoheterodonta</taxon>
        <taxon>Unionida</taxon>
        <taxon>Unionoidea</taxon>
        <taxon>Unionidae</taxon>
        <taxon>Unioninae</taxon>
        <taxon>Sinanodonta</taxon>
    </lineage>
</organism>
<comment type="subcellular location">
    <subcellularLocation>
        <location evidence="1">Nucleus</location>
    </subcellularLocation>
</comment>
<protein>
    <recommendedName>
        <fullName evidence="9">RRP12-like protein</fullName>
    </recommendedName>
</protein>
<feature type="domain" description="RRP12 HEAT" evidence="5">
    <location>
        <begin position="422"/>
        <end position="696"/>
    </location>
</feature>
<dbReference type="Proteomes" id="UP001634394">
    <property type="component" value="Unassembled WGS sequence"/>
</dbReference>
<dbReference type="PANTHER" id="PTHR48287:SF1">
    <property type="entry name" value="ARM REPEAT SUPERFAMILY PROTEIN"/>
    <property type="match status" value="1"/>
</dbReference>
<feature type="region of interest" description="Disordered" evidence="4">
    <location>
        <begin position="1"/>
        <end position="57"/>
    </location>
</feature>
<dbReference type="InterPro" id="IPR057860">
    <property type="entry name" value="HEAT_RRP12_N"/>
</dbReference>
<feature type="compositionally biased region" description="Basic residues" evidence="4">
    <location>
        <begin position="1"/>
        <end position="23"/>
    </location>
</feature>
<evidence type="ECO:0000259" key="5">
    <source>
        <dbReference type="Pfam" id="PF08161"/>
    </source>
</evidence>
<dbReference type="Gene3D" id="1.25.10.10">
    <property type="entry name" value="Leucine-rich Repeat Variant"/>
    <property type="match status" value="2"/>
</dbReference>
<evidence type="ECO:0000256" key="1">
    <source>
        <dbReference type="ARBA" id="ARBA00004123"/>
    </source>
</evidence>
<gene>
    <name evidence="7" type="ORF">ACJMK2_006302</name>
</gene>